<gene>
    <name evidence="2" type="ORF">H0235_008894</name>
</gene>
<keyword evidence="3" id="KW-1185">Reference proteome</keyword>
<dbReference type="AlphaFoldDB" id="A0A834P0R3"/>
<proteinExistence type="predicted"/>
<comment type="caution">
    <text evidence="2">The sequence shown here is derived from an EMBL/GenBank/DDBJ whole genome shotgun (WGS) entry which is preliminary data.</text>
</comment>
<feature type="compositionally biased region" description="Basic residues" evidence="1">
    <location>
        <begin position="18"/>
        <end position="29"/>
    </location>
</feature>
<sequence>MPKSAVEFVRVLKDILMRKKGGRNRSRRKAKEEEGEEEEEEEEEEWKDGSGSNSSSSGDGGRNGSGGDEEKGARWGKDSVASYVAFSKDEKGVPKKATTL</sequence>
<name>A0A834P0R3_VESPE</name>
<dbReference type="EMBL" id="JACSDY010000007">
    <property type="protein sequence ID" value="KAF7423611.1"/>
    <property type="molecule type" value="Genomic_DNA"/>
</dbReference>
<evidence type="ECO:0000256" key="1">
    <source>
        <dbReference type="SAM" id="MobiDB-lite"/>
    </source>
</evidence>
<organism evidence="2 3">
    <name type="scientific">Vespula pensylvanica</name>
    <name type="common">Western yellow jacket</name>
    <name type="synonym">Wasp</name>
    <dbReference type="NCBI Taxonomy" id="30213"/>
    <lineage>
        <taxon>Eukaryota</taxon>
        <taxon>Metazoa</taxon>
        <taxon>Ecdysozoa</taxon>
        <taxon>Arthropoda</taxon>
        <taxon>Hexapoda</taxon>
        <taxon>Insecta</taxon>
        <taxon>Pterygota</taxon>
        <taxon>Neoptera</taxon>
        <taxon>Endopterygota</taxon>
        <taxon>Hymenoptera</taxon>
        <taxon>Apocrita</taxon>
        <taxon>Aculeata</taxon>
        <taxon>Vespoidea</taxon>
        <taxon>Vespidae</taxon>
        <taxon>Vespinae</taxon>
        <taxon>Vespula</taxon>
    </lineage>
</organism>
<reference evidence="2" key="1">
    <citation type="journal article" date="2020" name="G3 (Bethesda)">
        <title>High-Quality Assemblies for Three Invasive Social Wasps from the &lt;i&gt;Vespula&lt;/i&gt; Genus.</title>
        <authorList>
            <person name="Harrop T.W.R."/>
            <person name="Guhlin J."/>
            <person name="McLaughlin G.M."/>
            <person name="Permina E."/>
            <person name="Stockwell P."/>
            <person name="Gilligan J."/>
            <person name="Le Lec M.F."/>
            <person name="Gruber M.A.M."/>
            <person name="Quinn O."/>
            <person name="Lovegrove M."/>
            <person name="Duncan E.J."/>
            <person name="Remnant E.J."/>
            <person name="Van Eeckhoven J."/>
            <person name="Graham B."/>
            <person name="Knapp R.A."/>
            <person name="Langford K.W."/>
            <person name="Kronenberg Z."/>
            <person name="Press M.O."/>
            <person name="Eacker S.M."/>
            <person name="Wilson-Rankin E.E."/>
            <person name="Purcell J."/>
            <person name="Lester P.J."/>
            <person name="Dearden P.K."/>
        </authorList>
    </citation>
    <scope>NUCLEOTIDE SEQUENCE</scope>
    <source>
        <strain evidence="2">Volc-1</strain>
    </source>
</reference>
<dbReference type="Proteomes" id="UP000600918">
    <property type="component" value="Unassembled WGS sequence"/>
</dbReference>
<evidence type="ECO:0000313" key="3">
    <source>
        <dbReference type="Proteomes" id="UP000600918"/>
    </source>
</evidence>
<evidence type="ECO:0000313" key="2">
    <source>
        <dbReference type="EMBL" id="KAF7423611.1"/>
    </source>
</evidence>
<feature type="region of interest" description="Disordered" evidence="1">
    <location>
        <begin position="17"/>
        <end position="76"/>
    </location>
</feature>
<feature type="compositionally biased region" description="Acidic residues" evidence="1">
    <location>
        <begin position="33"/>
        <end position="46"/>
    </location>
</feature>
<protein>
    <submittedName>
        <fullName evidence="2">Uncharacterized protein</fullName>
    </submittedName>
</protein>
<accession>A0A834P0R3</accession>